<evidence type="ECO:0000256" key="7">
    <source>
        <dbReference type="ARBA" id="ARBA00023136"/>
    </source>
</evidence>
<dbReference type="GO" id="GO:0005886">
    <property type="term" value="C:plasma membrane"/>
    <property type="evidence" value="ECO:0007669"/>
    <property type="project" value="UniProtKB-SubCell"/>
</dbReference>
<dbReference type="Proteomes" id="UP000315353">
    <property type="component" value="Unassembled WGS sequence"/>
</dbReference>
<evidence type="ECO:0000256" key="1">
    <source>
        <dbReference type="ARBA" id="ARBA00004651"/>
    </source>
</evidence>
<dbReference type="Pfam" id="PF03591">
    <property type="entry name" value="AzlC"/>
    <property type="match status" value="1"/>
</dbReference>
<evidence type="ECO:0000313" key="9">
    <source>
        <dbReference type="EMBL" id="GEB97472.1"/>
    </source>
</evidence>
<keyword evidence="5 8" id="KW-0812">Transmembrane</keyword>
<dbReference type="EMBL" id="BJNB01000011">
    <property type="protein sequence ID" value="GEB97472.1"/>
    <property type="molecule type" value="Genomic_DNA"/>
</dbReference>
<evidence type="ECO:0000256" key="2">
    <source>
        <dbReference type="ARBA" id="ARBA00010735"/>
    </source>
</evidence>
<keyword evidence="7 8" id="KW-0472">Membrane</keyword>
<evidence type="ECO:0000256" key="8">
    <source>
        <dbReference type="SAM" id="Phobius"/>
    </source>
</evidence>
<dbReference type="RefSeq" id="WP_075730875.1">
    <property type="nucleotide sequence ID" value="NZ_BJNB01000011.1"/>
</dbReference>
<keyword evidence="3" id="KW-0813">Transport</keyword>
<gene>
    <name evidence="9" type="ORF">CFL01nite_09670</name>
</gene>
<organism evidence="9 10">
    <name type="scientific">Corynebacterium flavescens</name>
    <dbReference type="NCBI Taxonomy" id="28028"/>
    <lineage>
        <taxon>Bacteria</taxon>
        <taxon>Bacillati</taxon>
        <taxon>Actinomycetota</taxon>
        <taxon>Actinomycetes</taxon>
        <taxon>Mycobacteriales</taxon>
        <taxon>Corynebacteriaceae</taxon>
        <taxon>Corynebacterium</taxon>
    </lineage>
</organism>
<dbReference type="PANTHER" id="PTHR34979:SF1">
    <property type="entry name" value="INNER MEMBRANE PROTEIN YGAZ"/>
    <property type="match status" value="1"/>
</dbReference>
<sequence>MLQEVRKGLQDAWLLALGVVPLGIAFGILLVQSGFEWWWAPVFSFVIYAGSMEFLAITMVTGGTSALASALTGFMVNFRHVFYGLTFPRQQIKNRLGSAYSTYALTDEAYAIVSALPRGDVPSGTRLLTIQVFCQSLWVGGGLIGALAGQIIPPSVQGLDFALVALFVVLAIDCFQNNRDFSLPVSAAIFGILAGVLFPQQLLVVALSAYFLLLLLRYLSPRLDKALTWRLSPVSRVVAEDSSTGCIHSQGGEG</sequence>
<comment type="caution">
    <text evidence="9">The sequence shown here is derived from an EMBL/GenBank/DDBJ whole genome shotgun (WGS) entry which is preliminary data.</text>
</comment>
<comment type="subcellular location">
    <subcellularLocation>
        <location evidence="1">Cell membrane</location>
        <topology evidence="1">Multi-pass membrane protein</topology>
    </subcellularLocation>
</comment>
<name>A0AB73B6G1_CORFL</name>
<keyword evidence="4" id="KW-1003">Cell membrane</keyword>
<evidence type="ECO:0000256" key="4">
    <source>
        <dbReference type="ARBA" id="ARBA00022475"/>
    </source>
</evidence>
<dbReference type="PANTHER" id="PTHR34979">
    <property type="entry name" value="INNER MEMBRANE PROTEIN YGAZ"/>
    <property type="match status" value="1"/>
</dbReference>
<feature type="transmembrane region" description="Helical" evidence="8">
    <location>
        <begin position="66"/>
        <end position="85"/>
    </location>
</feature>
<dbReference type="AlphaFoldDB" id="A0AB73B6G1"/>
<evidence type="ECO:0000256" key="6">
    <source>
        <dbReference type="ARBA" id="ARBA00022989"/>
    </source>
</evidence>
<dbReference type="GO" id="GO:1903785">
    <property type="term" value="P:L-valine transmembrane transport"/>
    <property type="evidence" value="ECO:0007669"/>
    <property type="project" value="TreeGrafter"/>
</dbReference>
<dbReference type="InterPro" id="IPR011606">
    <property type="entry name" value="Brnchd-chn_aa_trnsp_permease"/>
</dbReference>
<feature type="transmembrane region" description="Helical" evidence="8">
    <location>
        <begin position="187"/>
        <end position="213"/>
    </location>
</feature>
<comment type="similarity">
    <text evidence="2">Belongs to the AzlC family.</text>
</comment>
<reference evidence="9 10" key="1">
    <citation type="submission" date="2019-06" db="EMBL/GenBank/DDBJ databases">
        <title>Whole genome shotgun sequence of Corynebacterium flavescens NBRC 14136.</title>
        <authorList>
            <person name="Hosoyama A."/>
            <person name="Uohara A."/>
            <person name="Ohji S."/>
            <person name="Ichikawa N."/>
        </authorList>
    </citation>
    <scope>NUCLEOTIDE SEQUENCE [LARGE SCALE GENOMIC DNA]</scope>
    <source>
        <strain evidence="9 10">NBRC 14136</strain>
    </source>
</reference>
<evidence type="ECO:0000256" key="5">
    <source>
        <dbReference type="ARBA" id="ARBA00022692"/>
    </source>
</evidence>
<evidence type="ECO:0000313" key="10">
    <source>
        <dbReference type="Proteomes" id="UP000315353"/>
    </source>
</evidence>
<proteinExistence type="inferred from homology"/>
<keyword evidence="6 8" id="KW-1133">Transmembrane helix</keyword>
<evidence type="ECO:0000256" key="3">
    <source>
        <dbReference type="ARBA" id="ARBA00022448"/>
    </source>
</evidence>
<dbReference type="GeneID" id="82881537"/>
<accession>A0AB73B6G1</accession>
<feature type="transmembrane region" description="Helical" evidence="8">
    <location>
        <begin position="12"/>
        <end position="31"/>
    </location>
</feature>
<protein>
    <submittedName>
        <fullName evidence="9">Branched-chain amino acid ABC transporter permease</fullName>
    </submittedName>
</protein>